<dbReference type="Proteomes" id="UP000193944">
    <property type="component" value="Unassembled WGS sequence"/>
</dbReference>
<sequence>MSEENNHQTHKTINQNFGVEVIPVSEVHCDDGEDNISCTPYGSGEISNNSNASLSNTCDSSGSTLCVNHKANPLDDPIIQEMFKQRTVKMDKVEEERRIRMYTMMRYSKKYKHLQTERANIKWDKMRCNDEHEDTERSLKGMNGQPQIVPDSEENSIGNRRMQSQRSLNAKQISCNFGIDLHALDLIDMELNNYQSNSSDNSNDDISKTNSKSENKNDENEDKDNEANDNEEIYENNTTKKYFNNNETNLEDITKSNSKLSSSSSEYSNKEFIKSHYKVNSRLINCKKNSSVCRFDDNPVLINNFLYDSEIDEQDNSIKTRDDTLQFNDEDECDYNSGIDDYVNSNNDNENDNDNNNNSNNNNNNDNCNNVFQKFCNSETSKIQNKNKKKHKKIKLFKISHKPKGTIEINDANTLNKINFDKGSNDNNSYFDDDNSNTLINSILNIQSNSSINSNSIDDDLNINVTPKLNDKKKKHNGIIKFFMGIKHHHSKSNNINPENQDNNKQIIIDKHNETFKKTKSLRFSDSVNIIP</sequence>
<feature type="compositionally biased region" description="Polar residues" evidence="1">
    <location>
        <begin position="155"/>
        <end position="165"/>
    </location>
</feature>
<feature type="compositionally biased region" description="Basic and acidic residues" evidence="1">
    <location>
        <begin position="205"/>
        <end position="218"/>
    </location>
</feature>
<organism evidence="2 3">
    <name type="scientific">Anaeromyces robustus</name>
    <dbReference type="NCBI Taxonomy" id="1754192"/>
    <lineage>
        <taxon>Eukaryota</taxon>
        <taxon>Fungi</taxon>
        <taxon>Fungi incertae sedis</taxon>
        <taxon>Chytridiomycota</taxon>
        <taxon>Chytridiomycota incertae sedis</taxon>
        <taxon>Neocallimastigomycetes</taxon>
        <taxon>Neocallimastigales</taxon>
        <taxon>Neocallimastigaceae</taxon>
        <taxon>Anaeromyces</taxon>
    </lineage>
</organism>
<proteinExistence type="predicted"/>
<feature type="compositionally biased region" description="Acidic residues" evidence="1">
    <location>
        <begin position="219"/>
        <end position="234"/>
    </location>
</feature>
<protein>
    <submittedName>
        <fullName evidence="2">Uncharacterized protein</fullName>
    </submittedName>
</protein>
<dbReference type="OrthoDB" id="2137303at2759"/>
<reference evidence="2 3" key="1">
    <citation type="submission" date="2016-08" db="EMBL/GenBank/DDBJ databases">
        <title>A Parts List for Fungal Cellulosomes Revealed by Comparative Genomics.</title>
        <authorList>
            <consortium name="DOE Joint Genome Institute"/>
            <person name="Haitjema C.H."/>
            <person name="Gilmore S.P."/>
            <person name="Henske J.K."/>
            <person name="Solomon K.V."/>
            <person name="De Groot R."/>
            <person name="Kuo A."/>
            <person name="Mondo S.J."/>
            <person name="Salamov A.A."/>
            <person name="Labutti K."/>
            <person name="Zhao Z."/>
            <person name="Chiniquy J."/>
            <person name="Barry K."/>
            <person name="Brewer H.M."/>
            <person name="Purvine S.O."/>
            <person name="Wright A.T."/>
            <person name="Boxma B."/>
            <person name="Van Alen T."/>
            <person name="Hackstein J.H."/>
            <person name="Baker S.E."/>
            <person name="Grigoriev I.V."/>
            <person name="O'Malley M.A."/>
        </authorList>
    </citation>
    <scope>NUCLEOTIDE SEQUENCE [LARGE SCALE GENOMIC DNA]</scope>
    <source>
        <strain evidence="2 3">S4</strain>
    </source>
</reference>
<evidence type="ECO:0000256" key="1">
    <source>
        <dbReference type="SAM" id="MobiDB-lite"/>
    </source>
</evidence>
<feature type="region of interest" description="Disordered" evidence="1">
    <location>
        <begin position="132"/>
        <end position="165"/>
    </location>
</feature>
<feature type="region of interest" description="Disordered" evidence="1">
    <location>
        <begin position="195"/>
        <end position="245"/>
    </location>
</feature>
<name>A0A1Y1XKS6_9FUNG</name>
<feature type="compositionally biased region" description="Low complexity" evidence="1">
    <location>
        <begin position="344"/>
        <end position="366"/>
    </location>
</feature>
<feature type="region of interest" description="Disordered" evidence="1">
    <location>
        <begin position="330"/>
        <end position="366"/>
    </location>
</feature>
<comment type="caution">
    <text evidence="2">The sequence shown here is derived from an EMBL/GenBank/DDBJ whole genome shotgun (WGS) entry which is preliminary data.</text>
</comment>
<gene>
    <name evidence="2" type="ORF">BCR32DRAFT_275474</name>
</gene>
<feature type="compositionally biased region" description="Polar residues" evidence="1">
    <location>
        <begin position="235"/>
        <end position="245"/>
    </location>
</feature>
<dbReference type="EMBL" id="MCFG01000022">
    <property type="protein sequence ID" value="ORX86367.1"/>
    <property type="molecule type" value="Genomic_DNA"/>
</dbReference>
<reference evidence="2 3" key="2">
    <citation type="submission" date="2016-08" db="EMBL/GenBank/DDBJ databases">
        <title>Pervasive Adenine N6-methylation of Active Genes in Fungi.</title>
        <authorList>
            <consortium name="DOE Joint Genome Institute"/>
            <person name="Mondo S.J."/>
            <person name="Dannebaum R.O."/>
            <person name="Kuo R.C."/>
            <person name="Labutti K."/>
            <person name="Haridas S."/>
            <person name="Kuo A."/>
            <person name="Salamov A."/>
            <person name="Ahrendt S.R."/>
            <person name="Lipzen A."/>
            <person name="Sullivan W."/>
            <person name="Andreopoulos W.B."/>
            <person name="Clum A."/>
            <person name="Lindquist E."/>
            <person name="Daum C."/>
            <person name="Ramamoorthy G.K."/>
            <person name="Gryganskyi A."/>
            <person name="Culley D."/>
            <person name="Magnuson J.K."/>
            <person name="James T.Y."/>
            <person name="O'Malley M.A."/>
            <person name="Stajich J.E."/>
            <person name="Spatafora J.W."/>
            <person name="Visel A."/>
            <person name="Grigoriev I.V."/>
        </authorList>
    </citation>
    <scope>NUCLEOTIDE SEQUENCE [LARGE SCALE GENOMIC DNA]</scope>
    <source>
        <strain evidence="2 3">S4</strain>
    </source>
</reference>
<evidence type="ECO:0000313" key="2">
    <source>
        <dbReference type="EMBL" id="ORX86367.1"/>
    </source>
</evidence>
<accession>A0A1Y1XKS6</accession>
<evidence type="ECO:0000313" key="3">
    <source>
        <dbReference type="Proteomes" id="UP000193944"/>
    </source>
</evidence>
<keyword evidence="3" id="KW-1185">Reference proteome</keyword>
<dbReference type="AlphaFoldDB" id="A0A1Y1XKS6"/>